<gene>
    <name evidence="1" type="ORF">N0A02_26120</name>
</gene>
<dbReference type="InterPro" id="IPR036388">
    <property type="entry name" value="WH-like_DNA-bd_sf"/>
</dbReference>
<dbReference type="InterPro" id="IPR010921">
    <property type="entry name" value="Trp_repressor/repl_initiator"/>
</dbReference>
<sequence length="130" mass="14377">MNTIDRDGPSGRRKRRRYTDEFKAEVVAACQGPGVSVAAIALMHKLNANLLRRWLEKAESGATRTGSDVVAMKPSAAAPIPPAFVPLQLSDADHQREIRVEIRRGQQSITVSWPTSDAAQCAAWLREWLK</sequence>
<accession>A0ABV1LUM6</accession>
<dbReference type="EMBL" id="JAOALG010000002">
    <property type="protein sequence ID" value="MEQ5842937.1"/>
    <property type="molecule type" value="Genomic_DNA"/>
</dbReference>
<dbReference type="NCBIfam" id="NF047595">
    <property type="entry name" value="IS66_ISRel24_TnpA"/>
    <property type="match status" value="1"/>
</dbReference>
<dbReference type="InterPro" id="IPR002514">
    <property type="entry name" value="Transposase_8"/>
</dbReference>
<dbReference type="RefSeq" id="WP_349544684.1">
    <property type="nucleotide sequence ID" value="NZ_JAOALG010000002.1"/>
</dbReference>
<dbReference type="Gene3D" id="1.10.10.10">
    <property type="entry name" value="Winged helix-like DNA-binding domain superfamily/Winged helix DNA-binding domain"/>
    <property type="match status" value="1"/>
</dbReference>
<keyword evidence="2" id="KW-1185">Reference proteome</keyword>
<dbReference type="Proteomes" id="UP001469089">
    <property type="component" value="Unassembled WGS sequence"/>
</dbReference>
<proteinExistence type="predicted"/>
<name>A0ABV1LUM6_9BURK</name>
<protein>
    <submittedName>
        <fullName evidence="1">Transposase</fullName>
    </submittedName>
</protein>
<dbReference type="Pfam" id="PF01527">
    <property type="entry name" value="HTH_Tnp_1"/>
    <property type="match status" value="1"/>
</dbReference>
<evidence type="ECO:0000313" key="2">
    <source>
        <dbReference type="Proteomes" id="UP001469089"/>
    </source>
</evidence>
<comment type="caution">
    <text evidence="1">The sequence shown here is derived from an EMBL/GenBank/DDBJ whole genome shotgun (WGS) entry which is preliminary data.</text>
</comment>
<reference evidence="1 2" key="1">
    <citation type="journal article" date="2024" name="Chem. Sci.">
        <title>Discovery of a lagriamide polyketide by integrated genome mining, isotopic labeling, and untargeted metabolomics.</title>
        <authorList>
            <person name="Fergusson C.H."/>
            <person name="Saulog J."/>
            <person name="Paulo B.S."/>
            <person name="Wilson D.M."/>
            <person name="Liu D.Y."/>
            <person name="Morehouse N.J."/>
            <person name="Waterworth S."/>
            <person name="Barkei J."/>
            <person name="Gray C.A."/>
            <person name="Kwan J.C."/>
            <person name="Eustaquio A.S."/>
            <person name="Linington R.G."/>
        </authorList>
    </citation>
    <scope>NUCLEOTIDE SEQUENCE [LARGE SCALE GENOMIC DNA]</scope>
    <source>
        <strain evidence="1 2">RL17-338-BIF-B</strain>
    </source>
</reference>
<dbReference type="SUPFAM" id="SSF48295">
    <property type="entry name" value="TrpR-like"/>
    <property type="match status" value="1"/>
</dbReference>
<organism evidence="1 2">
    <name type="scientific">Paraburkholderia acidicola</name>
    <dbReference type="NCBI Taxonomy" id="1912599"/>
    <lineage>
        <taxon>Bacteria</taxon>
        <taxon>Pseudomonadati</taxon>
        <taxon>Pseudomonadota</taxon>
        <taxon>Betaproteobacteria</taxon>
        <taxon>Burkholderiales</taxon>
        <taxon>Burkholderiaceae</taxon>
        <taxon>Paraburkholderia</taxon>
    </lineage>
</organism>
<evidence type="ECO:0000313" key="1">
    <source>
        <dbReference type="EMBL" id="MEQ5842937.1"/>
    </source>
</evidence>